<accession>A0A2N9PBS9</accession>
<organism evidence="2 3">
    <name type="scientific">Flavobacterium columnare</name>
    <dbReference type="NCBI Taxonomy" id="996"/>
    <lineage>
        <taxon>Bacteria</taxon>
        <taxon>Pseudomonadati</taxon>
        <taxon>Bacteroidota</taxon>
        <taxon>Flavobacteriia</taxon>
        <taxon>Flavobacteriales</taxon>
        <taxon>Flavobacteriaceae</taxon>
        <taxon>Flavobacterium</taxon>
    </lineage>
</organism>
<evidence type="ECO:0008006" key="4">
    <source>
        <dbReference type="Google" id="ProtNLM"/>
    </source>
</evidence>
<dbReference type="Pfam" id="PF13707">
    <property type="entry name" value="RloB"/>
    <property type="match status" value="1"/>
</dbReference>
<sequence>MKMQDKRSKDQLNKLTHKESLQNVKRKKRGEPILERSFDIKKGNPEILIVCEGKNTEKDYFEKFKIPTLTLRVIGVGDNTLSLVKKTIEKRDDKPVGYYQEVWCVFDADPKPDNPKQLNNFNDAIFLAQKSDIKVAYSHQAFEYWLLLHFNDYQGEPMDRKLYKDRLNKFLTPYGLKYDDSSDERGKSISNELFEVLLAYDKGKRRICQAIRRAERIYEKLENKENPSKCESSTTVFHLVKRILGIEDEEELSCEELEF</sequence>
<dbReference type="InterPro" id="IPR025591">
    <property type="entry name" value="RloB"/>
</dbReference>
<dbReference type="Proteomes" id="UP000238180">
    <property type="component" value="Unassembled WGS sequence"/>
</dbReference>
<feature type="compositionally biased region" description="Basic and acidic residues" evidence="1">
    <location>
        <begin position="1"/>
        <end position="20"/>
    </location>
</feature>
<evidence type="ECO:0000313" key="2">
    <source>
        <dbReference type="EMBL" id="SPE77785.1"/>
    </source>
</evidence>
<proteinExistence type="predicted"/>
<feature type="region of interest" description="Disordered" evidence="1">
    <location>
        <begin position="1"/>
        <end position="28"/>
    </location>
</feature>
<name>A0A2N9PBS9_9FLAO</name>
<dbReference type="AlphaFoldDB" id="A0A2N9PBS9"/>
<evidence type="ECO:0000313" key="3">
    <source>
        <dbReference type="Proteomes" id="UP000238180"/>
    </source>
</evidence>
<evidence type="ECO:0000256" key="1">
    <source>
        <dbReference type="SAM" id="MobiDB-lite"/>
    </source>
</evidence>
<gene>
    <name evidence="2" type="ORF">FLACOL_01793</name>
</gene>
<protein>
    <recommendedName>
        <fullName evidence="4">RloB domain-containing protein</fullName>
    </recommendedName>
</protein>
<reference evidence="2 3" key="1">
    <citation type="submission" date="2018-02" db="EMBL/GenBank/DDBJ databases">
        <authorList>
            <person name="Cohen D.B."/>
            <person name="Kent A.D."/>
        </authorList>
    </citation>
    <scope>NUCLEOTIDE SEQUENCE [LARGE SCALE GENOMIC DNA]</scope>
    <source>
        <strain evidence="2">CIP109753</strain>
    </source>
</reference>
<dbReference type="EMBL" id="OLKH01000102">
    <property type="protein sequence ID" value="SPE77785.1"/>
    <property type="molecule type" value="Genomic_DNA"/>
</dbReference>